<keyword evidence="6" id="KW-1185">Reference proteome</keyword>
<dbReference type="HOGENOM" id="CLU_077537_3_0_7"/>
<reference evidence="5 6" key="1">
    <citation type="journal article" date="2014" name="Nature">
        <title>An environmental bacterial taxon with a large and distinct metabolic repertoire.</title>
        <authorList>
            <person name="Wilson M.C."/>
            <person name="Mori T."/>
            <person name="Ruckert C."/>
            <person name="Uria A.R."/>
            <person name="Helf M.J."/>
            <person name="Takada K."/>
            <person name="Gernert C."/>
            <person name="Steffens U.A."/>
            <person name="Heycke N."/>
            <person name="Schmitt S."/>
            <person name="Rinke C."/>
            <person name="Helfrich E.J."/>
            <person name="Brachmann A.O."/>
            <person name="Gurgui C."/>
            <person name="Wakimoto T."/>
            <person name="Kracht M."/>
            <person name="Crusemann M."/>
            <person name="Hentschel U."/>
            <person name="Abe I."/>
            <person name="Matsunaga S."/>
            <person name="Kalinowski J."/>
            <person name="Takeyama H."/>
            <person name="Piel J."/>
        </authorList>
    </citation>
    <scope>NUCLEOTIDE SEQUENCE [LARGE SCALE GENOMIC DNA]</scope>
    <source>
        <strain evidence="6">TSY1</strain>
    </source>
</reference>
<dbReference type="UniPathway" id="UPA00060"/>
<feature type="binding site" evidence="3">
    <location>
        <position position="44"/>
    </location>
    <ligand>
        <name>substrate</name>
    </ligand>
</feature>
<dbReference type="GO" id="GO:0050334">
    <property type="term" value="F:thiaminase activity"/>
    <property type="evidence" value="ECO:0007669"/>
    <property type="project" value="UniProtKB-UniRule"/>
</dbReference>
<dbReference type="GO" id="GO:0009229">
    <property type="term" value="P:thiamine diphosphate biosynthetic process"/>
    <property type="evidence" value="ECO:0007669"/>
    <property type="project" value="UniProtKB-UniPathway"/>
</dbReference>
<comment type="catalytic activity">
    <reaction evidence="1">
        <text>thiamine + H2O = 5-(2-hydroxyethyl)-4-methylthiazole + 4-amino-5-hydroxymethyl-2-methylpyrimidine + H(+)</text>
        <dbReference type="Rhea" id="RHEA:17509"/>
        <dbReference type="ChEBI" id="CHEBI:15377"/>
        <dbReference type="ChEBI" id="CHEBI:15378"/>
        <dbReference type="ChEBI" id="CHEBI:16892"/>
        <dbReference type="ChEBI" id="CHEBI:17957"/>
        <dbReference type="ChEBI" id="CHEBI:18385"/>
        <dbReference type="EC" id="3.5.99.2"/>
    </reaction>
</comment>
<evidence type="ECO:0000313" key="6">
    <source>
        <dbReference type="Proteomes" id="UP000019141"/>
    </source>
</evidence>
<comment type="pathway">
    <text evidence="1">Cofactor biosynthesis; thiamine diphosphate biosynthesis.</text>
</comment>
<dbReference type="GO" id="GO:0005829">
    <property type="term" value="C:cytosol"/>
    <property type="evidence" value="ECO:0007669"/>
    <property type="project" value="TreeGrafter"/>
</dbReference>
<comment type="catalytic activity">
    <reaction evidence="1">
        <text>4-amino-5-aminomethyl-2-methylpyrimidine + H2O = 4-amino-5-hydroxymethyl-2-methylpyrimidine + NH4(+)</text>
        <dbReference type="Rhea" id="RHEA:31799"/>
        <dbReference type="ChEBI" id="CHEBI:15377"/>
        <dbReference type="ChEBI" id="CHEBI:16892"/>
        <dbReference type="ChEBI" id="CHEBI:28938"/>
        <dbReference type="ChEBI" id="CHEBI:63416"/>
        <dbReference type="EC" id="3.5.99.2"/>
    </reaction>
</comment>
<dbReference type="Pfam" id="PF03070">
    <property type="entry name" value="TENA_THI-4"/>
    <property type="match status" value="1"/>
</dbReference>
<comment type="similarity">
    <text evidence="1">Belongs to the TenA family.</text>
</comment>
<evidence type="ECO:0000256" key="1">
    <source>
        <dbReference type="PIRNR" id="PIRNR003170"/>
    </source>
</evidence>
<name>W4LBJ4_ENTF1</name>
<feature type="domain" description="Thiaminase-2/PQQC" evidence="4">
    <location>
        <begin position="9"/>
        <end position="212"/>
    </location>
</feature>
<keyword evidence="1" id="KW-0378">Hydrolase</keyword>
<dbReference type="InterPro" id="IPR004305">
    <property type="entry name" value="Thiaminase-2/PQQC"/>
</dbReference>
<dbReference type="SUPFAM" id="SSF48613">
    <property type="entry name" value="Heme oxygenase-like"/>
    <property type="match status" value="1"/>
</dbReference>
<dbReference type="Gene3D" id="1.20.910.10">
    <property type="entry name" value="Heme oxygenase-like"/>
    <property type="match status" value="1"/>
</dbReference>
<dbReference type="EMBL" id="AZHW01000914">
    <property type="protein sequence ID" value="ETW95463.1"/>
    <property type="molecule type" value="Genomic_DNA"/>
</dbReference>
<dbReference type="EC" id="3.5.99.2" evidence="1"/>
<feature type="active site" description="Proton donor" evidence="2">
    <location>
        <position position="204"/>
    </location>
</feature>
<dbReference type="PIRSF" id="PIRSF003170">
    <property type="entry name" value="Pet18p"/>
    <property type="match status" value="1"/>
</dbReference>
<protein>
    <recommendedName>
        <fullName evidence="1">Aminopyrimidine aminohydrolase</fullName>
        <ecNumber evidence="1">3.5.99.2</ecNumber>
    </recommendedName>
</protein>
<evidence type="ECO:0000256" key="3">
    <source>
        <dbReference type="PIRSR" id="PIRSR003170-2"/>
    </source>
</evidence>
<comment type="function">
    <text evidence="1">Catalyzes an amino-pyrimidine hydrolysis reaction at the C5' of the pyrimidine moiety of thiamine compounds, a reaction that is part of a thiamine salvage pathway. Thus, catalyzes the conversion of 4-amino-5-aminomethyl-2-methylpyrimidine to 4-amino-5-hydroxymethyl-2-methylpyrimidine (HMP).</text>
</comment>
<feature type="binding site" evidence="3">
    <location>
        <position position="136"/>
    </location>
    <ligand>
        <name>substrate</name>
    </ligand>
</feature>
<evidence type="ECO:0000256" key="2">
    <source>
        <dbReference type="PIRSR" id="PIRSR003170-1"/>
    </source>
</evidence>
<comment type="caution">
    <text evidence="5">The sequence shown here is derived from an EMBL/GenBank/DDBJ whole genome shotgun (WGS) entry which is preliminary data.</text>
</comment>
<accession>W4LBJ4</accession>
<evidence type="ECO:0000313" key="5">
    <source>
        <dbReference type="EMBL" id="ETW95463.1"/>
    </source>
</evidence>
<dbReference type="PANTHER" id="PTHR43198:SF2">
    <property type="entry name" value="SI:CH1073-67J19.1-RELATED"/>
    <property type="match status" value="1"/>
</dbReference>
<keyword evidence="1" id="KW-0784">Thiamine biosynthesis</keyword>
<dbReference type="AlphaFoldDB" id="W4LBJ4"/>
<dbReference type="Proteomes" id="UP000019141">
    <property type="component" value="Unassembled WGS sequence"/>
</dbReference>
<feature type="binding site" evidence="3">
    <location>
        <position position="82"/>
    </location>
    <ligand>
        <name>substrate</name>
    </ligand>
</feature>
<gene>
    <name evidence="5" type="ORF">ETSY1_30540</name>
</gene>
<dbReference type="InterPro" id="IPR016084">
    <property type="entry name" value="Haem_Oase-like_multi-hlx"/>
</dbReference>
<dbReference type="CDD" id="cd19358">
    <property type="entry name" value="TenA_E_Spr0628-like"/>
    <property type="match status" value="1"/>
</dbReference>
<sequence>MSLTQSLRQQYHQLWERMVTHPFVYEMGEGTLPVAAFRRYFLQDYVFVNDLVAMTALGMAKAPDLTAANHLNQFLTGILNPENDLFVRAFRELGASEAEYASASANPTTQAFGDFLMRVGLEGTFEDILMLLYVTEGTYLDWGTRLLEAGKRPDHPVYREWIDLHGPAVLGDLVGWISEHLDQADLGHRRTHLEQIFRTALRYEYLFWEAAYYGHPGWPDQSSEASS</sequence>
<organism evidence="5 6">
    <name type="scientific">Entotheonella factor</name>
    <dbReference type="NCBI Taxonomy" id="1429438"/>
    <lineage>
        <taxon>Bacteria</taxon>
        <taxon>Pseudomonadati</taxon>
        <taxon>Nitrospinota/Tectimicrobiota group</taxon>
        <taxon>Candidatus Tectimicrobiota</taxon>
        <taxon>Candidatus Entotheonellia</taxon>
        <taxon>Candidatus Entotheonellales</taxon>
        <taxon>Candidatus Entotheonellaceae</taxon>
        <taxon>Candidatus Entotheonella</taxon>
    </lineage>
</organism>
<dbReference type="GO" id="GO:0009228">
    <property type="term" value="P:thiamine biosynthetic process"/>
    <property type="evidence" value="ECO:0007669"/>
    <property type="project" value="UniProtKB-KW"/>
</dbReference>
<dbReference type="InterPro" id="IPR050967">
    <property type="entry name" value="Thiamine_Salvage_TenA"/>
</dbReference>
<proteinExistence type="inferred from homology"/>
<dbReference type="PANTHER" id="PTHR43198">
    <property type="entry name" value="BIFUNCTIONAL TH2 PROTEIN"/>
    <property type="match status" value="1"/>
</dbReference>
<dbReference type="InterPro" id="IPR026285">
    <property type="entry name" value="TenA_E"/>
</dbReference>
<evidence type="ECO:0000259" key="4">
    <source>
        <dbReference type="Pfam" id="PF03070"/>
    </source>
</evidence>